<evidence type="ECO:0000313" key="2">
    <source>
        <dbReference type="EMBL" id="GHJ88715.1"/>
    </source>
</evidence>
<name>A0A8H3TWW8_9TREE</name>
<keyword evidence="3" id="KW-1185">Reference proteome</keyword>
<protein>
    <submittedName>
        <fullName evidence="2">Uncharacterized protein</fullName>
    </submittedName>
</protein>
<sequence length="288" mass="32271">MASSISESNQVYLDDAERSSPRTVKLRSATSAQTFEEIYHDSRNLRHRGTLVDRARFLRDLRGFVASLPHQEHQKVLHMLRNRQDCDDLVGVSRDLAFGLKYSEDDLDSSKGGLERYVRGFYFQAAHSEAGIIIGKFALSDSVPVSDTTSTVQTPIVDNFMKQNFGHTTTPTEEIENAQRGILFLEPVCLDDFTPLWTLPANDSFVLGAIHFGRDIHLASPRKPSDLFCHKVGGRLSVFGRELAVILSSGAYELHCSALMGETFKFVGTEEKVTYNIPEIMNAIHEMD</sequence>
<evidence type="ECO:0000313" key="3">
    <source>
        <dbReference type="Proteomes" id="UP000620104"/>
    </source>
</evidence>
<dbReference type="Proteomes" id="UP000620104">
    <property type="component" value="Unassembled WGS sequence"/>
</dbReference>
<feature type="compositionally biased region" description="Polar residues" evidence="1">
    <location>
        <begin position="1"/>
        <end position="11"/>
    </location>
</feature>
<proteinExistence type="predicted"/>
<dbReference type="EMBL" id="BLZA01000030">
    <property type="protein sequence ID" value="GHJ88715.1"/>
    <property type="molecule type" value="Genomic_DNA"/>
</dbReference>
<reference evidence="2" key="1">
    <citation type="submission" date="2020-07" db="EMBL/GenBank/DDBJ databases">
        <title>Draft Genome Sequence of a Deep-Sea Yeast, Naganishia (Cryptococcus) liquefaciens strain N6.</title>
        <authorList>
            <person name="Han Y.W."/>
            <person name="Kajitani R."/>
            <person name="Morimoto H."/>
            <person name="Parhat M."/>
            <person name="Tsubouchi H."/>
            <person name="Bakenova O."/>
            <person name="Ogata M."/>
            <person name="Argunhan B."/>
            <person name="Aoki R."/>
            <person name="Kajiwara S."/>
            <person name="Itoh T."/>
            <person name="Iwasaki H."/>
        </authorList>
    </citation>
    <scope>NUCLEOTIDE SEQUENCE</scope>
    <source>
        <strain evidence="2">N6</strain>
    </source>
</reference>
<gene>
    <name evidence="2" type="ORF">NliqN6_5117</name>
</gene>
<feature type="region of interest" description="Disordered" evidence="1">
    <location>
        <begin position="1"/>
        <end position="24"/>
    </location>
</feature>
<comment type="caution">
    <text evidence="2">The sequence shown here is derived from an EMBL/GenBank/DDBJ whole genome shotgun (WGS) entry which is preliminary data.</text>
</comment>
<organism evidence="2 3">
    <name type="scientific">Naganishia liquefaciens</name>
    <dbReference type="NCBI Taxonomy" id="104408"/>
    <lineage>
        <taxon>Eukaryota</taxon>
        <taxon>Fungi</taxon>
        <taxon>Dikarya</taxon>
        <taxon>Basidiomycota</taxon>
        <taxon>Agaricomycotina</taxon>
        <taxon>Tremellomycetes</taxon>
        <taxon>Filobasidiales</taxon>
        <taxon>Filobasidiaceae</taxon>
        <taxon>Naganishia</taxon>
    </lineage>
</organism>
<evidence type="ECO:0000256" key="1">
    <source>
        <dbReference type="SAM" id="MobiDB-lite"/>
    </source>
</evidence>
<accession>A0A8H3TWW8</accession>
<dbReference type="AlphaFoldDB" id="A0A8H3TWW8"/>